<reference evidence="3" key="1">
    <citation type="journal article" date="2019" name="Int. J. Syst. Evol. Microbiol.">
        <title>The Global Catalogue of Microorganisms (GCM) 10K type strain sequencing project: providing services to taxonomists for standard genome sequencing and annotation.</title>
        <authorList>
            <consortium name="The Broad Institute Genomics Platform"/>
            <consortium name="The Broad Institute Genome Sequencing Center for Infectious Disease"/>
            <person name="Wu L."/>
            <person name="Ma J."/>
        </authorList>
    </citation>
    <scope>NUCLEOTIDE SEQUENCE [LARGE SCALE GENOMIC DNA]</scope>
    <source>
        <strain evidence="3">JCM 4816</strain>
    </source>
</reference>
<dbReference type="PANTHER" id="PTHR36151">
    <property type="entry name" value="BLR2777 PROTEIN"/>
    <property type="match status" value="1"/>
</dbReference>
<organism evidence="2 3">
    <name type="scientific">Streptacidiphilus monticola</name>
    <dbReference type="NCBI Taxonomy" id="2161674"/>
    <lineage>
        <taxon>Bacteria</taxon>
        <taxon>Bacillati</taxon>
        <taxon>Actinomycetota</taxon>
        <taxon>Actinomycetes</taxon>
        <taxon>Kitasatosporales</taxon>
        <taxon>Streptomycetaceae</taxon>
        <taxon>Streptacidiphilus</taxon>
    </lineage>
</organism>
<keyword evidence="3" id="KW-1185">Reference proteome</keyword>
<accession>A0ABW1FZN4</accession>
<dbReference type="Proteomes" id="UP001596174">
    <property type="component" value="Unassembled WGS sequence"/>
</dbReference>
<keyword evidence="2" id="KW-0560">Oxidoreductase</keyword>
<sequence>MALAAALLKRHLDSLVHGGDLHLERYAEPAGDPGLFGPDSVAWRVNGDLPGMLCGGIAALLLQSLHPLAMAGVDQFSDYRERPVGRLNTTAAFVATTTYGSTRAAEAMIERVRTVHRAVHGTAPDGRPYRADDPDLLTWVHVAEMVCFLRGYEVFGPGRGALSAADRDRYFTESALIARKLGAARVPVTARQAGAYLQATRPSLRLTPAARDAARFLRDFGRTPAERVGARLLFAGAVTLLPPWAARELGLRQHLLARPPARLLGGALRAAVQPSPILAAAHGRCLAGTDPGGTEGRGRVSARR</sequence>
<dbReference type="RefSeq" id="WP_380580430.1">
    <property type="nucleotide sequence ID" value="NZ_JBHSQJ010000019.1"/>
</dbReference>
<dbReference type="EMBL" id="JBHSQJ010000019">
    <property type="protein sequence ID" value="MFC5906727.1"/>
    <property type="molecule type" value="Genomic_DNA"/>
</dbReference>
<name>A0ABW1FZN4_9ACTN</name>
<dbReference type="Pfam" id="PF09995">
    <property type="entry name" value="MPAB_Lcp_cat"/>
    <property type="match status" value="1"/>
</dbReference>
<comment type="caution">
    <text evidence="2">The sequence shown here is derived from an EMBL/GenBank/DDBJ whole genome shotgun (WGS) entry which is preliminary data.</text>
</comment>
<feature type="domain" description="ER-bound oxygenase mpaB/mpaB'/Rubber oxygenase catalytic" evidence="1">
    <location>
        <begin position="43"/>
        <end position="269"/>
    </location>
</feature>
<dbReference type="InterPro" id="IPR018713">
    <property type="entry name" value="MPAB/Lcp_cat_dom"/>
</dbReference>
<evidence type="ECO:0000313" key="3">
    <source>
        <dbReference type="Proteomes" id="UP001596174"/>
    </source>
</evidence>
<dbReference type="GO" id="GO:0016491">
    <property type="term" value="F:oxidoreductase activity"/>
    <property type="evidence" value="ECO:0007669"/>
    <property type="project" value="UniProtKB-KW"/>
</dbReference>
<protein>
    <submittedName>
        <fullName evidence="2">Oxygenase MpaB family protein</fullName>
        <ecNumber evidence="2">1.-.-.-</ecNumber>
    </submittedName>
</protein>
<evidence type="ECO:0000313" key="2">
    <source>
        <dbReference type="EMBL" id="MFC5906727.1"/>
    </source>
</evidence>
<dbReference type="EC" id="1.-.-.-" evidence="2"/>
<evidence type="ECO:0000259" key="1">
    <source>
        <dbReference type="Pfam" id="PF09995"/>
    </source>
</evidence>
<proteinExistence type="predicted"/>
<dbReference type="PANTHER" id="PTHR36151:SF3">
    <property type="entry name" value="ER-BOUND OXYGENASE MPAB_MPAB'_RUBBER OXYGENASE CATALYTIC DOMAIN-CONTAINING PROTEIN"/>
    <property type="match status" value="1"/>
</dbReference>
<gene>
    <name evidence="2" type="ORF">ACFP3V_05795</name>
</gene>